<feature type="transmembrane region" description="Helical" evidence="2">
    <location>
        <begin position="12"/>
        <end position="33"/>
    </location>
</feature>
<dbReference type="AlphaFoldDB" id="A0A917PFX8"/>
<keyword evidence="2" id="KW-1133">Transmembrane helix</keyword>
<sequence>MDDSASASPAFGWLRPALSVIATLAVTLVAYGAVYNLGRPRNPHPDPLLAARLLPLELLVGVLVGVLAYRAFGARQAQVPRPDVQERMVTRLALRRGGTFTLEQLTESSPLDARQAREVLARMQQEGRVVPDGGAYRLPDARPDRRA</sequence>
<feature type="transmembrane region" description="Helical" evidence="2">
    <location>
        <begin position="53"/>
        <end position="72"/>
    </location>
</feature>
<evidence type="ECO:0000313" key="4">
    <source>
        <dbReference type="Proteomes" id="UP000635726"/>
    </source>
</evidence>
<proteinExistence type="predicted"/>
<feature type="region of interest" description="Disordered" evidence="1">
    <location>
        <begin position="126"/>
        <end position="147"/>
    </location>
</feature>
<keyword evidence="2" id="KW-0812">Transmembrane</keyword>
<evidence type="ECO:0000256" key="2">
    <source>
        <dbReference type="SAM" id="Phobius"/>
    </source>
</evidence>
<reference evidence="3" key="1">
    <citation type="journal article" date="2014" name="Int. J. Syst. Evol. Microbiol.">
        <title>Complete genome sequence of Corynebacterium casei LMG S-19264T (=DSM 44701T), isolated from a smear-ripened cheese.</title>
        <authorList>
            <consortium name="US DOE Joint Genome Institute (JGI-PGF)"/>
            <person name="Walter F."/>
            <person name="Albersmeier A."/>
            <person name="Kalinowski J."/>
            <person name="Ruckert C."/>
        </authorList>
    </citation>
    <scope>NUCLEOTIDE SEQUENCE</scope>
    <source>
        <strain evidence="3">JCM 14371</strain>
    </source>
</reference>
<evidence type="ECO:0000313" key="3">
    <source>
        <dbReference type="EMBL" id="GGJ74446.1"/>
    </source>
</evidence>
<accession>A0A917PFX8</accession>
<gene>
    <name evidence="3" type="ORF">GCM10008939_18450</name>
</gene>
<dbReference type="RefSeq" id="WP_188962640.1">
    <property type="nucleotide sequence ID" value="NZ_BMOE01000005.1"/>
</dbReference>
<dbReference type="EMBL" id="BMOE01000005">
    <property type="protein sequence ID" value="GGJ74446.1"/>
    <property type="molecule type" value="Genomic_DNA"/>
</dbReference>
<evidence type="ECO:0000256" key="1">
    <source>
        <dbReference type="SAM" id="MobiDB-lite"/>
    </source>
</evidence>
<comment type="caution">
    <text evidence="3">The sequence shown here is derived from an EMBL/GenBank/DDBJ whole genome shotgun (WGS) entry which is preliminary data.</text>
</comment>
<protein>
    <submittedName>
        <fullName evidence="3">Uncharacterized protein</fullName>
    </submittedName>
</protein>
<keyword evidence="2" id="KW-0472">Membrane</keyword>
<name>A0A917PFX8_9DEIO</name>
<reference evidence="3" key="2">
    <citation type="submission" date="2020-09" db="EMBL/GenBank/DDBJ databases">
        <authorList>
            <person name="Sun Q."/>
            <person name="Ohkuma M."/>
        </authorList>
    </citation>
    <scope>NUCLEOTIDE SEQUENCE</scope>
    <source>
        <strain evidence="3">JCM 14371</strain>
    </source>
</reference>
<organism evidence="3 4">
    <name type="scientific">Deinococcus aquiradiocola</name>
    <dbReference type="NCBI Taxonomy" id="393059"/>
    <lineage>
        <taxon>Bacteria</taxon>
        <taxon>Thermotogati</taxon>
        <taxon>Deinococcota</taxon>
        <taxon>Deinococci</taxon>
        <taxon>Deinococcales</taxon>
        <taxon>Deinococcaceae</taxon>
        <taxon>Deinococcus</taxon>
    </lineage>
</organism>
<dbReference type="Proteomes" id="UP000635726">
    <property type="component" value="Unassembled WGS sequence"/>
</dbReference>
<keyword evidence="4" id="KW-1185">Reference proteome</keyword>